<feature type="region of interest" description="Disordered" evidence="2">
    <location>
        <begin position="136"/>
        <end position="169"/>
    </location>
</feature>
<protein>
    <recommendedName>
        <fullName evidence="3">Capsule synthesis protein CapA domain-containing protein</fullName>
    </recommendedName>
</protein>
<dbReference type="SMART" id="SM00854">
    <property type="entry name" value="PGA_cap"/>
    <property type="match status" value="1"/>
</dbReference>
<dbReference type="SUPFAM" id="SSF56300">
    <property type="entry name" value="Metallo-dependent phosphatases"/>
    <property type="match status" value="1"/>
</dbReference>
<feature type="compositionally biased region" description="Polar residues" evidence="2">
    <location>
        <begin position="157"/>
        <end position="169"/>
    </location>
</feature>
<dbReference type="AlphaFoldDB" id="A0A8J3JMD7"/>
<dbReference type="InterPro" id="IPR029052">
    <property type="entry name" value="Metallo-depent_PP-like"/>
</dbReference>
<organism evidence="4 5">
    <name type="scientific">Catellatospora bangladeshensis</name>
    <dbReference type="NCBI Taxonomy" id="310355"/>
    <lineage>
        <taxon>Bacteria</taxon>
        <taxon>Bacillati</taxon>
        <taxon>Actinomycetota</taxon>
        <taxon>Actinomycetes</taxon>
        <taxon>Micromonosporales</taxon>
        <taxon>Micromonosporaceae</taxon>
        <taxon>Catellatospora</taxon>
    </lineage>
</organism>
<feature type="compositionally biased region" description="Pro residues" evidence="2">
    <location>
        <begin position="1"/>
        <end position="12"/>
    </location>
</feature>
<evidence type="ECO:0000256" key="2">
    <source>
        <dbReference type="SAM" id="MobiDB-lite"/>
    </source>
</evidence>
<accession>A0A8J3JMD7</accession>
<feature type="region of interest" description="Disordered" evidence="2">
    <location>
        <begin position="1"/>
        <end position="20"/>
    </location>
</feature>
<sequence>MSIHPLSPPDTPDPAAQTPPGSFLDRFVGALRARRAVSAAGAIVLLVTVAGVALTAANSSAEDAEALWHPPAGAAAEPSQEATAPVRETISLSATGDIIMGDAPGHLPPRDGKGYFDKIKALLPADLVMGNLEQPITEETGSGKCPPKPSPVPNATPSPGASPAKNNCHQFRVPPRYAQHLKDAGFDLLNTANNHARDYGTAGFTNTQRALEAAGLQHTGETGQITIAEVKGVKVAVLGFSSYSGNNSLINLTAAKKVVAKAAERADIVVVQVHMGAEGADKSHVRPGTETFLGENRGNPVAFSRAVIDAGADLIIGHGPHVVRGLEFYKGRLIAYSLGNFAGGGQLSSNGRVGWGGVLQVSLTRDGGFVSGRFHSTYFSGSYGIPQPDTKDRALGLLRQMTDEDFGANGAVVSADGSIGAPAT</sequence>
<dbReference type="EMBL" id="BONF01000012">
    <property type="protein sequence ID" value="GIF81348.1"/>
    <property type="molecule type" value="Genomic_DNA"/>
</dbReference>
<dbReference type="CDD" id="cd07381">
    <property type="entry name" value="MPP_CapA"/>
    <property type="match status" value="1"/>
</dbReference>
<feature type="domain" description="Capsule synthesis protein CapA" evidence="3">
    <location>
        <begin position="91"/>
        <end position="345"/>
    </location>
</feature>
<reference evidence="4 5" key="1">
    <citation type="submission" date="2021-01" db="EMBL/GenBank/DDBJ databases">
        <title>Whole genome shotgun sequence of Catellatospora bangladeshensis NBRC 107357.</title>
        <authorList>
            <person name="Komaki H."/>
            <person name="Tamura T."/>
        </authorList>
    </citation>
    <scope>NUCLEOTIDE SEQUENCE [LARGE SCALE GENOMIC DNA]</scope>
    <source>
        <strain evidence="4 5">NBRC 107357</strain>
    </source>
</reference>
<dbReference type="RefSeq" id="WP_203745670.1">
    <property type="nucleotide sequence ID" value="NZ_BONF01000012.1"/>
</dbReference>
<comment type="similarity">
    <text evidence="1">Belongs to the CapA family.</text>
</comment>
<dbReference type="PANTHER" id="PTHR33393">
    <property type="entry name" value="POLYGLUTAMINE SYNTHESIS ACCESSORY PROTEIN RV0574C-RELATED"/>
    <property type="match status" value="1"/>
</dbReference>
<dbReference type="InterPro" id="IPR052169">
    <property type="entry name" value="CW_Biosynth-Accessory"/>
</dbReference>
<dbReference type="Proteomes" id="UP000601223">
    <property type="component" value="Unassembled WGS sequence"/>
</dbReference>
<gene>
    <name evidence="4" type="ORF">Cba03nite_26970</name>
</gene>
<keyword evidence="5" id="KW-1185">Reference proteome</keyword>
<evidence type="ECO:0000259" key="3">
    <source>
        <dbReference type="SMART" id="SM00854"/>
    </source>
</evidence>
<evidence type="ECO:0000313" key="4">
    <source>
        <dbReference type="EMBL" id="GIF81348.1"/>
    </source>
</evidence>
<feature type="compositionally biased region" description="Pro residues" evidence="2">
    <location>
        <begin position="146"/>
        <end position="156"/>
    </location>
</feature>
<dbReference type="PANTHER" id="PTHR33393:SF11">
    <property type="entry name" value="POLYGLUTAMINE SYNTHESIS ACCESSORY PROTEIN RV0574C-RELATED"/>
    <property type="match status" value="1"/>
</dbReference>
<evidence type="ECO:0000256" key="1">
    <source>
        <dbReference type="ARBA" id="ARBA00005662"/>
    </source>
</evidence>
<comment type="caution">
    <text evidence="4">The sequence shown here is derived from an EMBL/GenBank/DDBJ whole genome shotgun (WGS) entry which is preliminary data.</text>
</comment>
<name>A0A8J3JMD7_9ACTN</name>
<dbReference type="Pfam" id="PF09587">
    <property type="entry name" value="PGA_cap"/>
    <property type="match status" value="1"/>
</dbReference>
<proteinExistence type="inferred from homology"/>
<dbReference type="Gene3D" id="3.60.21.10">
    <property type="match status" value="1"/>
</dbReference>
<dbReference type="InterPro" id="IPR019079">
    <property type="entry name" value="Capsule_synth_CapA"/>
</dbReference>
<evidence type="ECO:0000313" key="5">
    <source>
        <dbReference type="Proteomes" id="UP000601223"/>
    </source>
</evidence>